<dbReference type="PROSITE" id="PS51253">
    <property type="entry name" value="HTH_CENPB"/>
    <property type="match status" value="1"/>
</dbReference>
<dbReference type="eggNOG" id="KOG3105">
    <property type="taxonomic scope" value="Eukaryota"/>
</dbReference>
<keyword evidence="1" id="KW-0238">DNA-binding</keyword>
<dbReference type="PANTHER" id="PTHR19303:SF74">
    <property type="entry name" value="POGO TRANSPOSABLE ELEMENT WITH KRAB DOMAIN"/>
    <property type="match status" value="1"/>
</dbReference>
<feature type="domain" description="HTH CENPB-type" evidence="2">
    <location>
        <begin position="23"/>
        <end position="92"/>
    </location>
</feature>
<dbReference type="SUPFAM" id="SSF46689">
    <property type="entry name" value="Homeodomain-like"/>
    <property type="match status" value="1"/>
</dbReference>
<dbReference type="EnsemblMetazoa" id="Aqu2.1.24869_001">
    <property type="protein sequence ID" value="Aqu2.1.24869_001"/>
    <property type="gene ID" value="Aqu2.1.24869"/>
</dbReference>
<dbReference type="Pfam" id="PF03221">
    <property type="entry name" value="HTH_Tnp_Tc5"/>
    <property type="match status" value="1"/>
</dbReference>
<dbReference type="InterPro" id="IPR009057">
    <property type="entry name" value="Homeodomain-like_sf"/>
</dbReference>
<dbReference type="InterPro" id="IPR050863">
    <property type="entry name" value="CenT-Element_Derived"/>
</dbReference>
<dbReference type="InterPro" id="IPR006600">
    <property type="entry name" value="HTH_CenpB_DNA-bd_dom"/>
</dbReference>
<organism evidence="3">
    <name type="scientific">Amphimedon queenslandica</name>
    <name type="common">Sponge</name>
    <dbReference type="NCBI Taxonomy" id="400682"/>
    <lineage>
        <taxon>Eukaryota</taxon>
        <taxon>Metazoa</taxon>
        <taxon>Porifera</taxon>
        <taxon>Demospongiae</taxon>
        <taxon>Heteroscleromorpha</taxon>
        <taxon>Haplosclerida</taxon>
        <taxon>Niphatidae</taxon>
        <taxon>Amphimedon</taxon>
    </lineage>
</organism>
<protein>
    <recommendedName>
        <fullName evidence="2">HTH CENPB-type domain-containing protein</fullName>
    </recommendedName>
</protein>
<dbReference type="AlphaFoldDB" id="A0A1X7UBJ9"/>
<dbReference type="OrthoDB" id="10060239at2759"/>
<dbReference type="STRING" id="400682.A0A1X7UBJ9"/>
<reference evidence="3" key="1">
    <citation type="submission" date="2017-05" db="UniProtKB">
        <authorList>
            <consortium name="EnsemblMetazoa"/>
        </authorList>
    </citation>
    <scope>IDENTIFICATION</scope>
</reference>
<dbReference type="PANTHER" id="PTHR19303">
    <property type="entry name" value="TRANSPOSON"/>
    <property type="match status" value="1"/>
</dbReference>
<dbReference type="SMART" id="SM00674">
    <property type="entry name" value="CENPB"/>
    <property type="match status" value="1"/>
</dbReference>
<dbReference type="GO" id="GO:0005634">
    <property type="term" value="C:nucleus"/>
    <property type="evidence" value="ECO:0007669"/>
    <property type="project" value="TreeGrafter"/>
</dbReference>
<evidence type="ECO:0000313" key="3">
    <source>
        <dbReference type="EnsemblMetazoa" id="Aqu2.1.24869_001"/>
    </source>
</evidence>
<name>A0A1X7UBJ9_AMPQE</name>
<proteinExistence type="predicted"/>
<sequence length="205" mass="23244">MKPVSVTRESRKTSYNPLLEKRLPGAGRKAKLLDMEEQLASGIIELRSKNCRVTRAAIQRKALELHNGEEDFTASRGWLSNFFKHHNFSLRRRTTVGQKLPQDHIQKICSYLMRLRKMGYLNSYSLSSIGNIDETPLWLDMPGDTTVARVAEHSIPICTTGHDKGCFTVILTALADGKKFKPFVVFKVVCPIHELTVSWSSSMHE</sequence>
<dbReference type="OMA" id="IDETPLW"/>
<evidence type="ECO:0000256" key="1">
    <source>
        <dbReference type="ARBA" id="ARBA00023125"/>
    </source>
</evidence>
<evidence type="ECO:0000259" key="2">
    <source>
        <dbReference type="PROSITE" id="PS51253"/>
    </source>
</evidence>
<dbReference type="GO" id="GO:0003677">
    <property type="term" value="F:DNA binding"/>
    <property type="evidence" value="ECO:0007669"/>
    <property type="project" value="UniProtKB-KW"/>
</dbReference>
<dbReference type="InParanoid" id="A0A1X7UBJ9"/>
<dbReference type="Gene3D" id="1.10.10.60">
    <property type="entry name" value="Homeodomain-like"/>
    <property type="match status" value="1"/>
</dbReference>
<accession>A0A1X7UBJ9</accession>